<dbReference type="EMBL" id="UYRT01083608">
    <property type="protein sequence ID" value="VDN27678.1"/>
    <property type="molecule type" value="Genomic_DNA"/>
</dbReference>
<organism evidence="3 4">
    <name type="scientific">Gongylonema pulchrum</name>
    <dbReference type="NCBI Taxonomy" id="637853"/>
    <lineage>
        <taxon>Eukaryota</taxon>
        <taxon>Metazoa</taxon>
        <taxon>Ecdysozoa</taxon>
        <taxon>Nematoda</taxon>
        <taxon>Chromadorea</taxon>
        <taxon>Rhabditida</taxon>
        <taxon>Spirurina</taxon>
        <taxon>Spiruromorpha</taxon>
        <taxon>Spiruroidea</taxon>
        <taxon>Gongylonematidae</taxon>
        <taxon>Gongylonema</taxon>
    </lineage>
</organism>
<accession>A0A3P7MY54</accession>
<gene>
    <name evidence="3" type="ORF">GPUH_LOCUS16335</name>
</gene>
<evidence type="ECO:0000259" key="1">
    <source>
        <dbReference type="Pfam" id="PF24934"/>
    </source>
</evidence>
<name>A0A3P7MY54_9BILA</name>
<evidence type="ECO:0000259" key="2">
    <source>
        <dbReference type="Pfam" id="PF26253"/>
    </source>
</evidence>
<evidence type="ECO:0008006" key="5">
    <source>
        <dbReference type="Google" id="ProtNLM"/>
    </source>
</evidence>
<dbReference type="Pfam" id="PF24934">
    <property type="entry name" value="DUF7752"/>
    <property type="match status" value="1"/>
</dbReference>
<evidence type="ECO:0000313" key="3">
    <source>
        <dbReference type="EMBL" id="VDN27678.1"/>
    </source>
</evidence>
<dbReference type="InterPro" id="IPR058752">
    <property type="entry name" value="RDRP_C_head"/>
</dbReference>
<feature type="domain" description="RDRP C-terminal head" evidence="2">
    <location>
        <begin position="68"/>
        <end position="111"/>
    </location>
</feature>
<proteinExistence type="predicted"/>
<evidence type="ECO:0000313" key="4">
    <source>
        <dbReference type="Proteomes" id="UP000271098"/>
    </source>
</evidence>
<dbReference type="InterPro" id="IPR056654">
    <property type="entry name" value="DUF7752"/>
</dbReference>
<keyword evidence="4" id="KW-1185">Reference proteome</keyword>
<dbReference type="OrthoDB" id="6513042at2759"/>
<dbReference type="Pfam" id="PF26253">
    <property type="entry name" value="RdRP_head"/>
    <property type="match status" value="1"/>
</dbReference>
<feature type="domain" description="DUF7752" evidence="1">
    <location>
        <begin position="168"/>
        <end position="275"/>
    </location>
</feature>
<protein>
    <recommendedName>
        <fullName evidence="5">RNA-directed RNA polymerase</fullName>
    </recommendedName>
</protein>
<dbReference type="Proteomes" id="UP000271098">
    <property type="component" value="Unassembled WGS sequence"/>
</dbReference>
<dbReference type="AlphaFoldDB" id="A0A3P7MY54"/>
<sequence length="314" mass="36121">MSQVGMGTKFSDYCDPVLFDESLLHEQPKLIRKSLQLRNEYNSKIQEFGKEKDYIIIDMFGRRRVRWNTALITKAKAWYAVSYASAFRSRCKFRSFPWIVWDVLLAIKYQIALMSKQPLMPRPRLINPLSVHLTAALESFCASKQTAYNAFVEELSFGSKRLDAFVQYSQKYGPMVPMLCFVLDNWLEEEKVYERSALQRVHIVILLLQFSVGILHGKHSSNELYKQPIYFEKLGVSSESQQEGDAVNYNAGDILFAFLRYLASEQFAHAKCIHFGLGGMSRQGQRSVASVLTRFDQWAALHAVTPAKSRDRSI</sequence>
<reference evidence="3 4" key="1">
    <citation type="submission" date="2018-11" db="EMBL/GenBank/DDBJ databases">
        <authorList>
            <consortium name="Pathogen Informatics"/>
        </authorList>
    </citation>
    <scope>NUCLEOTIDE SEQUENCE [LARGE SCALE GENOMIC DNA]</scope>
</reference>